<keyword evidence="3" id="KW-1185">Reference proteome</keyword>
<sequence>MNSPRSLLRPALAALLAWAAPPGAWAAETVDCSTAFQAAARALPALSWQRFDQDPVSGWRQLDALGCRAEAVQLMQRFIAIEQSRINTVRWHMAQNLALLGRSAQSIEQARQTLMPADEAASAAAAGFNWNAYVSGTIAFLEGRFDELPELIRQLERHPNDAANARILRRLQRCAGKSYQEAMESPTCAPAAGG</sequence>
<accession>A0ABT7LE33</accession>
<proteinExistence type="predicted"/>
<evidence type="ECO:0000313" key="2">
    <source>
        <dbReference type="EMBL" id="MDL5030537.1"/>
    </source>
</evidence>
<gene>
    <name evidence="2" type="ORF">QRD43_01350</name>
</gene>
<keyword evidence="1" id="KW-0732">Signal</keyword>
<evidence type="ECO:0000313" key="3">
    <source>
        <dbReference type="Proteomes" id="UP001238603"/>
    </source>
</evidence>
<reference evidence="2 3" key="1">
    <citation type="submission" date="2023-06" db="EMBL/GenBank/DDBJ databases">
        <title>Pelomonas sp. APW6 16S ribosomal RNA gene genome sequencing and assembly.</title>
        <authorList>
            <person name="Woo H."/>
        </authorList>
    </citation>
    <scope>NUCLEOTIDE SEQUENCE [LARGE SCALE GENOMIC DNA]</scope>
    <source>
        <strain evidence="2 3">APW6</strain>
    </source>
</reference>
<dbReference type="RefSeq" id="WP_285980670.1">
    <property type="nucleotide sequence ID" value="NZ_JASVDS010000001.1"/>
</dbReference>
<comment type="caution">
    <text evidence="2">The sequence shown here is derived from an EMBL/GenBank/DDBJ whole genome shotgun (WGS) entry which is preliminary data.</text>
</comment>
<feature type="chain" id="PRO_5045133442" evidence="1">
    <location>
        <begin position="27"/>
        <end position="194"/>
    </location>
</feature>
<organism evidence="2 3">
    <name type="scientific">Roseateles subflavus</name>
    <dbReference type="NCBI Taxonomy" id="3053353"/>
    <lineage>
        <taxon>Bacteria</taxon>
        <taxon>Pseudomonadati</taxon>
        <taxon>Pseudomonadota</taxon>
        <taxon>Betaproteobacteria</taxon>
        <taxon>Burkholderiales</taxon>
        <taxon>Sphaerotilaceae</taxon>
        <taxon>Roseateles</taxon>
    </lineage>
</organism>
<feature type="signal peptide" evidence="1">
    <location>
        <begin position="1"/>
        <end position="26"/>
    </location>
</feature>
<dbReference type="EMBL" id="JASVDS010000001">
    <property type="protein sequence ID" value="MDL5030537.1"/>
    <property type="molecule type" value="Genomic_DNA"/>
</dbReference>
<dbReference type="Proteomes" id="UP001238603">
    <property type="component" value="Unassembled WGS sequence"/>
</dbReference>
<evidence type="ECO:0000256" key="1">
    <source>
        <dbReference type="SAM" id="SignalP"/>
    </source>
</evidence>
<protein>
    <submittedName>
        <fullName evidence="2">Uncharacterized protein</fullName>
    </submittedName>
</protein>
<name>A0ABT7LE33_9BURK</name>